<dbReference type="InterPro" id="IPR002306">
    <property type="entry name" value="Trp-tRNA-ligase"/>
</dbReference>
<evidence type="ECO:0000256" key="20">
    <source>
        <dbReference type="ARBA" id="ARBA00023146"/>
    </source>
</evidence>
<dbReference type="PRINTS" id="PR01039">
    <property type="entry name" value="TRNASYNTHTRP"/>
</dbReference>
<evidence type="ECO:0000256" key="23">
    <source>
        <dbReference type="RuleBase" id="RU363036"/>
    </source>
</evidence>
<dbReference type="Gene3D" id="3.40.50.620">
    <property type="entry name" value="HUPs"/>
    <property type="match status" value="1"/>
</dbReference>
<evidence type="ECO:0000256" key="3">
    <source>
        <dbReference type="ARBA" id="ARBA00004906"/>
    </source>
</evidence>
<comment type="similarity">
    <text evidence="5">Belongs to the pex2/pex10/pex12 family.</text>
</comment>
<dbReference type="Pfam" id="PF04757">
    <property type="entry name" value="Pex2_Pex12"/>
    <property type="match status" value="1"/>
</dbReference>
<name>A0A0N4YNT2_NIPBR</name>
<dbReference type="Proteomes" id="UP000271162">
    <property type="component" value="Unassembled WGS sequence"/>
</dbReference>
<dbReference type="GO" id="GO:0070183">
    <property type="term" value="P:mitochondrial tryptophanyl-tRNA aminoacylation"/>
    <property type="evidence" value="ECO:0007669"/>
    <property type="project" value="TreeGrafter"/>
</dbReference>
<dbReference type="AlphaFoldDB" id="A0A0N4YNT2"/>
<keyword evidence="26" id="KW-1185">Reference proteome</keyword>
<keyword evidence="17" id="KW-1133">Transmembrane helix</keyword>
<proteinExistence type="inferred from homology"/>
<evidence type="ECO:0000256" key="18">
    <source>
        <dbReference type="ARBA" id="ARBA00023136"/>
    </source>
</evidence>
<comment type="subcellular location">
    <subcellularLocation>
        <location evidence="1">Mitochondrion</location>
    </subcellularLocation>
    <subcellularLocation>
        <location evidence="2">Peroxisome membrane</location>
        <topology evidence="2">Multi-pass membrane protein</topology>
    </subcellularLocation>
</comment>
<evidence type="ECO:0000256" key="13">
    <source>
        <dbReference type="ARBA" id="ARBA00022833"/>
    </source>
</evidence>
<dbReference type="Pfam" id="PF00579">
    <property type="entry name" value="tRNA-synt_1b"/>
    <property type="match status" value="1"/>
</dbReference>
<keyword evidence="19" id="KW-0576">Peroxisome</keyword>
<evidence type="ECO:0000256" key="8">
    <source>
        <dbReference type="ARBA" id="ARBA00022598"/>
    </source>
</evidence>
<dbReference type="InterPro" id="IPR014729">
    <property type="entry name" value="Rossmann-like_a/b/a_fold"/>
</dbReference>
<comment type="pathway">
    <text evidence="3">Protein modification; protein ubiquitination.</text>
</comment>
<evidence type="ECO:0000256" key="2">
    <source>
        <dbReference type="ARBA" id="ARBA00004585"/>
    </source>
</evidence>
<evidence type="ECO:0000256" key="4">
    <source>
        <dbReference type="ARBA" id="ARBA00005594"/>
    </source>
</evidence>
<dbReference type="GO" id="GO:0015031">
    <property type="term" value="P:protein transport"/>
    <property type="evidence" value="ECO:0007669"/>
    <property type="project" value="UniProtKB-KW"/>
</dbReference>
<keyword evidence="7" id="KW-0813">Transport</keyword>
<dbReference type="GO" id="GO:0008270">
    <property type="term" value="F:zinc ion binding"/>
    <property type="evidence" value="ECO:0007669"/>
    <property type="project" value="UniProtKB-KW"/>
</dbReference>
<sequence>MGQRTWMKLYPYLRTVALTAYYSCTTLSGVQTLGEEYLRIFQIQSAGRVAPTFSSRIVFVLTHTVAPLLAQFALQLSWCAAPLQASFGSLLHIRLLLLHFATNHWYQFHHSWFRCSVCLESKSPSTTTCGHLFCWRCIQARACNFLRRRCALSSMQKLVRAVSCCTTSQFMRLQATRQFCNDVLRHPELYFSGIQPTGVPHLGNYFGFIEPWSLPPSCKMVLAVADQHAISVGPKPTAELRENIRQMACSLMACGVDPSRTLLFRQSSVPHIAQLSWILGSLQTVAQLQRLPQFKEKASKFARRDVPVGLLTYPILQAADVMMFKATHVPVGADQAQHMNLLADLADRFNSQYKVSYFPRPIQVIQSATSRLRSLRDPLKKMSKSEPSGRSRLEISDSAEQIEEKCRKAVSDTQSKLTYDPENRPAISNLIDLYRAVTGCSIAELEGYGWDQFELKQQLSRAVAERFLPIREKFLQLNKGKEVEEILFENGKMARSIAEQNMDEIQRIVGFALL</sequence>
<dbReference type="OMA" id="RMPQYKD"/>
<evidence type="ECO:0000256" key="5">
    <source>
        <dbReference type="ARBA" id="ARBA00008704"/>
    </source>
</evidence>
<accession>A0A0N4YNT2</accession>
<evidence type="ECO:0000256" key="9">
    <source>
        <dbReference type="ARBA" id="ARBA00022692"/>
    </source>
</evidence>
<dbReference type="Gene3D" id="1.10.240.10">
    <property type="entry name" value="Tyrosyl-Transfer RNA Synthetase"/>
    <property type="match status" value="1"/>
</dbReference>
<evidence type="ECO:0000256" key="7">
    <source>
        <dbReference type="ARBA" id="ARBA00022448"/>
    </source>
</evidence>
<dbReference type="STRING" id="27835.A0A0N4YNT2"/>
<evidence type="ECO:0000256" key="22">
    <source>
        <dbReference type="PROSITE-ProRule" id="PRU00175"/>
    </source>
</evidence>
<keyword evidence="15 23" id="KW-0648">Protein biosynthesis</keyword>
<dbReference type="EMBL" id="UYSL01023744">
    <property type="protein sequence ID" value="VDL82631.1"/>
    <property type="molecule type" value="Genomic_DNA"/>
</dbReference>
<dbReference type="NCBIfam" id="TIGR00233">
    <property type="entry name" value="trpS"/>
    <property type="match status" value="1"/>
</dbReference>
<dbReference type="InterPro" id="IPR006845">
    <property type="entry name" value="Pex_N"/>
</dbReference>
<dbReference type="FunFam" id="1.10.240.10:FF:000002">
    <property type="entry name" value="Tryptophan--tRNA ligase"/>
    <property type="match status" value="1"/>
</dbReference>
<dbReference type="InterPro" id="IPR001412">
    <property type="entry name" value="aa-tRNA-synth_I_CS"/>
</dbReference>
<keyword evidence="18" id="KW-0472">Membrane</keyword>
<evidence type="ECO:0000256" key="6">
    <source>
        <dbReference type="ARBA" id="ARBA00013161"/>
    </source>
</evidence>
<keyword evidence="16" id="KW-0653">Protein transport</keyword>
<evidence type="ECO:0000256" key="15">
    <source>
        <dbReference type="ARBA" id="ARBA00022917"/>
    </source>
</evidence>
<dbReference type="WBParaSite" id="NBR_0001890201-mRNA-1">
    <property type="protein sequence ID" value="NBR_0001890201-mRNA-1"/>
    <property type="gene ID" value="NBR_0001890201"/>
</dbReference>
<dbReference type="PROSITE" id="PS00178">
    <property type="entry name" value="AA_TRNA_LIGASE_I"/>
    <property type="match status" value="1"/>
</dbReference>
<protein>
    <recommendedName>
        <fullName evidence="6">tryptophan--tRNA ligase</fullName>
        <ecNumber evidence="6">6.1.1.2</ecNumber>
    </recommendedName>
    <alternativeName>
        <fullName evidence="21">Tryptophanyl-tRNA synthetase</fullName>
    </alternativeName>
</protein>
<dbReference type="GO" id="GO:0005778">
    <property type="term" value="C:peroxisomal membrane"/>
    <property type="evidence" value="ECO:0007669"/>
    <property type="project" value="UniProtKB-SubCell"/>
</dbReference>
<evidence type="ECO:0000256" key="16">
    <source>
        <dbReference type="ARBA" id="ARBA00022927"/>
    </source>
</evidence>
<dbReference type="CDD" id="cd00806">
    <property type="entry name" value="TrpRS_core"/>
    <property type="match status" value="1"/>
</dbReference>
<keyword evidence="10" id="KW-0479">Metal-binding</keyword>
<evidence type="ECO:0000256" key="1">
    <source>
        <dbReference type="ARBA" id="ARBA00004173"/>
    </source>
</evidence>
<evidence type="ECO:0000256" key="17">
    <source>
        <dbReference type="ARBA" id="ARBA00022989"/>
    </source>
</evidence>
<reference evidence="27" key="1">
    <citation type="submission" date="2017-02" db="UniProtKB">
        <authorList>
            <consortium name="WormBaseParasite"/>
        </authorList>
    </citation>
    <scope>IDENTIFICATION</scope>
</reference>
<evidence type="ECO:0000256" key="11">
    <source>
        <dbReference type="ARBA" id="ARBA00022741"/>
    </source>
</evidence>
<evidence type="ECO:0000313" key="25">
    <source>
        <dbReference type="EMBL" id="VDL82631.1"/>
    </source>
</evidence>
<comment type="similarity">
    <text evidence="4 23">Belongs to the class-I aminoacyl-tRNA synthetase family.</text>
</comment>
<dbReference type="SUPFAM" id="SSF52374">
    <property type="entry name" value="Nucleotidylyl transferase"/>
    <property type="match status" value="1"/>
</dbReference>
<evidence type="ECO:0000256" key="12">
    <source>
        <dbReference type="ARBA" id="ARBA00022771"/>
    </source>
</evidence>
<dbReference type="PANTHER" id="PTHR43766:SF1">
    <property type="entry name" value="TRYPTOPHAN--TRNA LIGASE, MITOCHONDRIAL"/>
    <property type="match status" value="1"/>
</dbReference>
<dbReference type="PROSITE" id="PS00518">
    <property type="entry name" value="ZF_RING_1"/>
    <property type="match status" value="1"/>
</dbReference>
<dbReference type="GO" id="GO:0004830">
    <property type="term" value="F:tryptophan-tRNA ligase activity"/>
    <property type="evidence" value="ECO:0007669"/>
    <property type="project" value="UniProtKB-EC"/>
</dbReference>
<keyword evidence="12 22" id="KW-0863">Zinc-finger</keyword>
<evidence type="ECO:0000256" key="19">
    <source>
        <dbReference type="ARBA" id="ARBA00023140"/>
    </source>
</evidence>
<keyword evidence="11 23" id="KW-0547">Nucleotide-binding</keyword>
<keyword evidence="13" id="KW-0862">Zinc</keyword>
<dbReference type="PANTHER" id="PTHR43766">
    <property type="entry name" value="TRYPTOPHAN--TRNA LIGASE, MITOCHONDRIAL"/>
    <property type="match status" value="1"/>
</dbReference>
<dbReference type="InterPro" id="IPR001841">
    <property type="entry name" value="Znf_RING"/>
</dbReference>
<dbReference type="InterPro" id="IPR017907">
    <property type="entry name" value="Znf_RING_CS"/>
</dbReference>
<keyword evidence="8 23" id="KW-0436">Ligase</keyword>
<evidence type="ECO:0000313" key="26">
    <source>
        <dbReference type="Proteomes" id="UP000271162"/>
    </source>
</evidence>
<reference evidence="25 26" key="2">
    <citation type="submission" date="2018-11" db="EMBL/GenBank/DDBJ databases">
        <authorList>
            <consortium name="Pathogen Informatics"/>
        </authorList>
    </citation>
    <scope>NUCLEOTIDE SEQUENCE [LARGE SCALE GENOMIC DNA]</scope>
</reference>
<evidence type="ECO:0000313" key="27">
    <source>
        <dbReference type="WBParaSite" id="NBR_0001890201-mRNA-1"/>
    </source>
</evidence>
<evidence type="ECO:0000256" key="14">
    <source>
        <dbReference type="ARBA" id="ARBA00022840"/>
    </source>
</evidence>
<dbReference type="PROSITE" id="PS50089">
    <property type="entry name" value="ZF_RING_2"/>
    <property type="match status" value="1"/>
</dbReference>
<keyword evidence="9" id="KW-0812">Transmembrane</keyword>
<dbReference type="InterPro" id="IPR050203">
    <property type="entry name" value="Trp-tRNA_synthetase"/>
</dbReference>
<evidence type="ECO:0000256" key="10">
    <source>
        <dbReference type="ARBA" id="ARBA00022723"/>
    </source>
</evidence>
<dbReference type="SMART" id="SM00184">
    <property type="entry name" value="RING"/>
    <property type="match status" value="1"/>
</dbReference>
<organism evidence="27">
    <name type="scientific">Nippostrongylus brasiliensis</name>
    <name type="common">Rat hookworm</name>
    <dbReference type="NCBI Taxonomy" id="27835"/>
    <lineage>
        <taxon>Eukaryota</taxon>
        <taxon>Metazoa</taxon>
        <taxon>Ecdysozoa</taxon>
        <taxon>Nematoda</taxon>
        <taxon>Chromadorea</taxon>
        <taxon>Rhabditida</taxon>
        <taxon>Rhabditina</taxon>
        <taxon>Rhabditomorpha</taxon>
        <taxon>Strongyloidea</taxon>
        <taxon>Heligmosomidae</taxon>
        <taxon>Nippostrongylus</taxon>
    </lineage>
</organism>
<gene>
    <name evidence="25" type="ORF">NBR_LOCUS18903</name>
</gene>
<evidence type="ECO:0000259" key="24">
    <source>
        <dbReference type="PROSITE" id="PS50089"/>
    </source>
</evidence>
<dbReference type="SUPFAM" id="SSF57850">
    <property type="entry name" value="RING/U-box"/>
    <property type="match status" value="1"/>
</dbReference>
<evidence type="ECO:0000256" key="21">
    <source>
        <dbReference type="ARBA" id="ARBA00030268"/>
    </source>
</evidence>
<dbReference type="GO" id="GO:0005759">
    <property type="term" value="C:mitochondrial matrix"/>
    <property type="evidence" value="ECO:0007669"/>
    <property type="project" value="TreeGrafter"/>
</dbReference>
<keyword evidence="20 23" id="KW-0030">Aminoacyl-tRNA synthetase</keyword>
<dbReference type="EC" id="6.1.1.2" evidence="6"/>
<dbReference type="InterPro" id="IPR002305">
    <property type="entry name" value="aa-tRNA-synth_Ic"/>
</dbReference>
<dbReference type="GO" id="GO:0005524">
    <property type="term" value="F:ATP binding"/>
    <property type="evidence" value="ECO:0007669"/>
    <property type="project" value="UniProtKB-KW"/>
</dbReference>
<feature type="domain" description="RING-type" evidence="24">
    <location>
        <begin position="115"/>
        <end position="150"/>
    </location>
</feature>
<keyword evidence="14 23" id="KW-0067">ATP-binding</keyword>